<name>A0ABR2MNY8_9ASPA</name>
<evidence type="ECO:0000313" key="3">
    <source>
        <dbReference type="Proteomes" id="UP001412067"/>
    </source>
</evidence>
<proteinExistence type="predicted"/>
<dbReference type="PROSITE" id="PS50927">
    <property type="entry name" value="BULB_LECTIN"/>
    <property type="match status" value="1"/>
</dbReference>
<dbReference type="Gene3D" id="2.90.10.10">
    <property type="entry name" value="Bulb-type lectin domain"/>
    <property type="match status" value="1"/>
</dbReference>
<dbReference type="EMBL" id="JBBWWR010000005">
    <property type="protein sequence ID" value="KAK8965907.1"/>
    <property type="molecule type" value="Genomic_DNA"/>
</dbReference>
<comment type="caution">
    <text evidence="2">The sequence shown here is derived from an EMBL/GenBank/DDBJ whole genome shotgun (WGS) entry which is preliminary data.</text>
</comment>
<evidence type="ECO:0000313" key="2">
    <source>
        <dbReference type="EMBL" id="KAK8965907.1"/>
    </source>
</evidence>
<accession>A0ABR2MNY8</accession>
<keyword evidence="3" id="KW-1185">Reference proteome</keyword>
<dbReference type="SUPFAM" id="SSF51110">
    <property type="entry name" value="alpha-D-mannose-specific plant lectins"/>
    <property type="match status" value="1"/>
</dbReference>
<feature type="domain" description="Bulb-type lectin" evidence="1">
    <location>
        <begin position="1"/>
        <end position="90"/>
    </location>
</feature>
<dbReference type="Proteomes" id="UP001412067">
    <property type="component" value="Unassembled WGS sequence"/>
</dbReference>
<dbReference type="InterPro" id="IPR001480">
    <property type="entry name" value="Bulb-type_lectin_dom"/>
</dbReference>
<sequence length="91" mass="10712">MQEDCNLVVTHNEPLRIVVWATNTANKGHGCALELKDDCELKVRSDNFQTMWTNNVRIQEQNRRPCKLQLEDNNLYLVDADKKRVWQQTLN</sequence>
<reference evidence="2 3" key="1">
    <citation type="journal article" date="2022" name="Nat. Plants">
        <title>Genomes of leafy and leafless Platanthera orchids illuminate the evolution of mycoheterotrophy.</title>
        <authorList>
            <person name="Li M.H."/>
            <person name="Liu K.W."/>
            <person name="Li Z."/>
            <person name="Lu H.C."/>
            <person name="Ye Q.L."/>
            <person name="Zhang D."/>
            <person name="Wang J.Y."/>
            <person name="Li Y.F."/>
            <person name="Zhong Z.M."/>
            <person name="Liu X."/>
            <person name="Yu X."/>
            <person name="Liu D.K."/>
            <person name="Tu X.D."/>
            <person name="Liu B."/>
            <person name="Hao Y."/>
            <person name="Liao X.Y."/>
            <person name="Jiang Y.T."/>
            <person name="Sun W.H."/>
            <person name="Chen J."/>
            <person name="Chen Y.Q."/>
            <person name="Ai Y."/>
            <person name="Zhai J.W."/>
            <person name="Wu S.S."/>
            <person name="Zhou Z."/>
            <person name="Hsiao Y.Y."/>
            <person name="Wu W.L."/>
            <person name="Chen Y.Y."/>
            <person name="Lin Y.F."/>
            <person name="Hsu J.L."/>
            <person name="Li C.Y."/>
            <person name="Wang Z.W."/>
            <person name="Zhao X."/>
            <person name="Zhong W.Y."/>
            <person name="Ma X.K."/>
            <person name="Ma L."/>
            <person name="Huang J."/>
            <person name="Chen G.Z."/>
            <person name="Huang M.Z."/>
            <person name="Huang L."/>
            <person name="Peng D.H."/>
            <person name="Luo Y.B."/>
            <person name="Zou S.Q."/>
            <person name="Chen S.P."/>
            <person name="Lan S."/>
            <person name="Tsai W.C."/>
            <person name="Van de Peer Y."/>
            <person name="Liu Z.J."/>
        </authorList>
    </citation>
    <scope>NUCLEOTIDE SEQUENCE [LARGE SCALE GENOMIC DNA]</scope>
    <source>
        <strain evidence="2">Lor288</strain>
    </source>
</reference>
<evidence type="ECO:0000259" key="1">
    <source>
        <dbReference type="PROSITE" id="PS50927"/>
    </source>
</evidence>
<gene>
    <name evidence="2" type="ORF">KSP40_PGU008067</name>
</gene>
<organism evidence="2 3">
    <name type="scientific">Platanthera guangdongensis</name>
    <dbReference type="NCBI Taxonomy" id="2320717"/>
    <lineage>
        <taxon>Eukaryota</taxon>
        <taxon>Viridiplantae</taxon>
        <taxon>Streptophyta</taxon>
        <taxon>Embryophyta</taxon>
        <taxon>Tracheophyta</taxon>
        <taxon>Spermatophyta</taxon>
        <taxon>Magnoliopsida</taxon>
        <taxon>Liliopsida</taxon>
        <taxon>Asparagales</taxon>
        <taxon>Orchidaceae</taxon>
        <taxon>Orchidoideae</taxon>
        <taxon>Orchideae</taxon>
        <taxon>Orchidinae</taxon>
        <taxon>Platanthera</taxon>
    </lineage>
</organism>
<protein>
    <recommendedName>
        <fullName evidence="1">Bulb-type lectin domain-containing protein</fullName>
    </recommendedName>
</protein>
<dbReference type="InterPro" id="IPR036426">
    <property type="entry name" value="Bulb-type_lectin_dom_sf"/>
</dbReference>